<dbReference type="OrthoDB" id="9788031at2"/>
<dbReference type="AlphaFoldDB" id="A0A0T5Z0Y6"/>
<dbReference type="RefSeq" id="WP_005959034.1">
    <property type="nucleotide sequence ID" value="NZ_KQ556869.1"/>
</dbReference>
<name>A0A0T5Z0Y6_9GAMM</name>
<gene>
    <name evidence="4" type="primary">hflD</name>
    <name evidence="5" type="ORF">Ga0074115_13167</name>
    <name evidence="6" type="ORF">Ga0076813_11332</name>
</gene>
<dbReference type="EMBL" id="LDXT01000066">
    <property type="protein sequence ID" value="KRT56117.1"/>
    <property type="molecule type" value="Genomic_DNA"/>
</dbReference>
<sequence length="208" mass="23171">MKYSDQDLCLALAGVFQAASLVQKIARHGLADSDSLESSIYSLFQTNPVDVPSVFHNRGGVALGLRQLHRQLQGGGKRDAEITGYIIGIIQLERRLAKQPERLQQIASSIAEIEGRLEHFPLIHSNIIAAIAEIYAQNVSTQKPRIMVSGEPVYLQNPDNANRIRALLLAGIRAAMLWRQLGGRRLHLIWRRRNYVDAAHQLLDSIAP</sequence>
<organism evidence="5 8">
    <name type="scientific">endosymbiont of Ridgeia piscesae</name>
    <dbReference type="NCBI Taxonomy" id="54398"/>
    <lineage>
        <taxon>Bacteria</taxon>
        <taxon>Pseudomonadati</taxon>
        <taxon>Pseudomonadota</taxon>
        <taxon>Gammaproteobacteria</taxon>
        <taxon>sulfur-oxidizing symbionts</taxon>
    </lineage>
</organism>
<evidence type="ECO:0000256" key="4">
    <source>
        <dbReference type="HAMAP-Rule" id="MF_00695"/>
    </source>
</evidence>
<keyword evidence="3 4" id="KW-0472">Membrane</keyword>
<dbReference type="InterPro" id="IPR035932">
    <property type="entry name" value="HflD-like_sf"/>
</dbReference>
<dbReference type="InterPro" id="IPR007451">
    <property type="entry name" value="HflD"/>
</dbReference>
<evidence type="ECO:0000313" key="5">
    <source>
        <dbReference type="EMBL" id="KRT56117.1"/>
    </source>
</evidence>
<dbReference type="EMBL" id="LMXI01000561">
    <property type="protein sequence ID" value="KRT57311.1"/>
    <property type="molecule type" value="Genomic_DNA"/>
</dbReference>
<dbReference type="Pfam" id="PF04356">
    <property type="entry name" value="DUF489"/>
    <property type="match status" value="1"/>
</dbReference>
<evidence type="ECO:0000313" key="7">
    <source>
        <dbReference type="Proteomes" id="UP000051276"/>
    </source>
</evidence>
<dbReference type="GO" id="GO:0005886">
    <property type="term" value="C:plasma membrane"/>
    <property type="evidence" value="ECO:0007669"/>
    <property type="project" value="UniProtKB-SubCell"/>
</dbReference>
<dbReference type="Gene3D" id="1.10.3890.10">
    <property type="entry name" value="HflD-like"/>
    <property type="match status" value="1"/>
</dbReference>
<evidence type="ECO:0000313" key="8">
    <source>
        <dbReference type="Proteomes" id="UP000051634"/>
    </source>
</evidence>
<dbReference type="PANTHER" id="PTHR38100">
    <property type="entry name" value="HIGH FREQUENCY LYSOGENIZATION PROTEIN HFLD"/>
    <property type="match status" value="1"/>
</dbReference>
<evidence type="ECO:0000256" key="2">
    <source>
        <dbReference type="ARBA" id="ARBA00022490"/>
    </source>
</evidence>
<dbReference type="HAMAP" id="MF_00695">
    <property type="entry name" value="HflD_protein"/>
    <property type="match status" value="1"/>
</dbReference>
<proteinExistence type="inferred from homology"/>
<comment type="caution">
    <text evidence="5">The sequence shown here is derived from an EMBL/GenBank/DDBJ whole genome shotgun (WGS) entry which is preliminary data.</text>
</comment>
<dbReference type="Proteomes" id="UP000051276">
    <property type="component" value="Unassembled WGS sequence"/>
</dbReference>
<comment type="subcellular location">
    <subcellularLocation>
        <location evidence="4">Cytoplasm</location>
    </subcellularLocation>
    <subcellularLocation>
        <location evidence="4">Cell membrane</location>
        <topology evidence="4">Peripheral membrane protein</topology>
        <orientation evidence="4">Cytoplasmic side</orientation>
    </subcellularLocation>
</comment>
<evidence type="ECO:0000256" key="3">
    <source>
        <dbReference type="ARBA" id="ARBA00023136"/>
    </source>
</evidence>
<dbReference type="Proteomes" id="UP000051634">
    <property type="component" value="Unassembled WGS sequence"/>
</dbReference>
<dbReference type="GO" id="GO:0005737">
    <property type="term" value="C:cytoplasm"/>
    <property type="evidence" value="ECO:0007669"/>
    <property type="project" value="UniProtKB-SubCell"/>
</dbReference>
<evidence type="ECO:0000256" key="1">
    <source>
        <dbReference type="ARBA" id="ARBA00022475"/>
    </source>
</evidence>
<dbReference type="NCBIfam" id="NF001246">
    <property type="entry name" value="PRK00218.1-2"/>
    <property type="match status" value="1"/>
</dbReference>
<dbReference type="PATRIC" id="fig|54398.3.peg.2002"/>
<keyword evidence="2 4" id="KW-0963">Cytoplasm</keyword>
<reference evidence="7 8" key="1">
    <citation type="submission" date="2015-11" db="EMBL/GenBank/DDBJ databases">
        <title>The genome of Candidatus Endoriftia persephone in Ridgeia piscesae and population structure of the North Eastern Pacific vestimentiferan symbionts.</title>
        <authorList>
            <person name="Perez M."/>
            <person name="Juniper K.S."/>
        </authorList>
    </citation>
    <scope>NUCLEOTIDE SEQUENCE [LARGE SCALE GENOMIC DNA]</scope>
    <source>
        <strain evidence="6">Ind10</strain>
        <strain evidence="5">Ind11</strain>
    </source>
</reference>
<protein>
    <recommendedName>
        <fullName evidence="4">High frequency lysogenization protein HflD homolog</fullName>
    </recommendedName>
</protein>
<dbReference type="STRING" id="54398.Ga0074115_13167"/>
<keyword evidence="8" id="KW-1185">Reference proteome</keyword>
<accession>A0A0T5Z0Y6</accession>
<dbReference type="PANTHER" id="PTHR38100:SF1">
    <property type="entry name" value="HIGH FREQUENCY LYSOGENIZATION PROTEIN HFLD"/>
    <property type="match status" value="1"/>
</dbReference>
<comment type="similarity">
    <text evidence="4">Belongs to the HflD family.</text>
</comment>
<evidence type="ECO:0000313" key="6">
    <source>
        <dbReference type="EMBL" id="KRT57311.1"/>
    </source>
</evidence>
<dbReference type="SUPFAM" id="SSF101322">
    <property type="entry name" value="YcfC-like"/>
    <property type="match status" value="1"/>
</dbReference>
<keyword evidence="1 4" id="KW-1003">Cell membrane</keyword>